<evidence type="ECO:0000256" key="2">
    <source>
        <dbReference type="ARBA" id="ARBA00023157"/>
    </source>
</evidence>
<evidence type="ECO:0000256" key="3">
    <source>
        <dbReference type="SAM" id="Coils"/>
    </source>
</evidence>
<evidence type="ECO:0000256" key="1">
    <source>
        <dbReference type="ARBA" id="ARBA00022734"/>
    </source>
</evidence>
<sequence>MRTVNMEESAYNKLIHREDLSVDEPPLHSHQDKQVSLSMVNPASNWTSQRVLEITLAGLAAVLLAVDIGLGVYYNNLTDESQAVMSISREVAALNTAYEIASKKRAEAEMQLAQEKRKHQMIKWQVEHQTTRSSDDKKQADKIQMDITILKSHIPMLKEGCRHCLPGWTLINSACYFLSFSDTYSRKSWQEAREFCKKHDSDLAKIDSSEKQLKINQLINLHHDERRPISQSGFWIGLRDVDSEGVWKWLDGTRLNEGYWNHGEPNNLGDEDCGAIYPRNNPFQGWNDAPCIYNSKWICEMPAS</sequence>
<evidence type="ECO:0000313" key="6">
    <source>
        <dbReference type="Proteomes" id="UP000264820"/>
    </source>
</evidence>
<dbReference type="Gene3D" id="3.10.100.10">
    <property type="entry name" value="Mannose-Binding Protein A, subunit A"/>
    <property type="match status" value="1"/>
</dbReference>
<dbReference type="OMA" id="EDCAAMY"/>
<protein>
    <submittedName>
        <fullName evidence="5">CD209 antigen-like protein C</fullName>
    </submittedName>
</protein>
<dbReference type="Pfam" id="PF00059">
    <property type="entry name" value="Lectin_C"/>
    <property type="match status" value="1"/>
</dbReference>
<dbReference type="InterPro" id="IPR001304">
    <property type="entry name" value="C-type_lectin-like"/>
</dbReference>
<dbReference type="PANTHER" id="PTHR22803">
    <property type="entry name" value="MANNOSE, PHOSPHOLIPASE, LECTIN RECEPTOR RELATED"/>
    <property type="match status" value="1"/>
</dbReference>
<dbReference type="InterPro" id="IPR016187">
    <property type="entry name" value="CTDL_fold"/>
</dbReference>
<proteinExistence type="predicted"/>
<dbReference type="RefSeq" id="XP_019721076.1">
    <property type="nucleotide sequence ID" value="XM_019865517.1"/>
</dbReference>
<dbReference type="InterPro" id="IPR018378">
    <property type="entry name" value="C-type_lectin_CS"/>
</dbReference>
<dbReference type="PROSITE" id="PS00615">
    <property type="entry name" value="C_TYPE_LECTIN_1"/>
    <property type="match status" value="1"/>
</dbReference>
<dbReference type="AlphaFoldDB" id="A0A3Q2YJP3"/>
<dbReference type="STRING" id="109280.ENSHCOP00000018401"/>
<dbReference type="InterPro" id="IPR050111">
    <property type="entry name" value="C-type_lectin/snaclec_domain"/>
</dbReference>
<dbReference type="InterPro" id="IPR016186">
    <property type="entry name" value="C-type_lectin-like/link_sf"/>
</dbReference>
<feature type="domain" description="C-type lectin" evidence="4">
    <location>
        <begin position="171"/>
        <end position="300"/>
    </location>
</feature>
<keyword evidence="6" id="KW-1185">Reference proteome</keyword>
<evidence type="ECO:0000313" key="5">
    <source>
        <dbReference type="Ensembl" id="ENSHCOP00000018401.1"/>
    </source>
</evidence>
<keyword evidence="2" id="KW-1015">Disulfide bond</keyword>
<organism evidence="5 6">
    <name type="scientific">Hippocampus comes</name>
    <name type="common">Tiger tail seahorse</name>
    <dbReference type="NCBI Taxonomy" id="109280"/>
    <lineage>
        <taxon>Eukaryota</taxon>
        <taxon>Metazoa</taxon>
        <taxon>Chordata</taxon>
        <taxon>Craniata</taxon>
        <taxon>Vertebrata</taxon>
        <taxon>Euteleostomi</taxon>
        <taxon>Actinopterygii</taxon>
        <taxon>Neopterygii</taxon>
        <taxon>Teleostei</taxon>
        <taxon>Neoteleostei</taxon>
        <taxon>Acanthomorphata</taxon>
        <taxon>Syngnathiaria</taxon>
        <taxon>Syngnathiformes</taxon>
        <taxon>Syngnathoidei</taxon>
        <taxon>Syngnathidae</taxon>
        <taxon>Hippocampus</taxon>
    </lineage>
</organism>
<feature type="coiled-coil region" evidence="3">
    <location>
        <begin position="91"/>
        <end position="123"/>
    </location>
</feature>
<keyword evidence="3" id="KW-0175">Coiled coil</keyword>
<dbReference type="CDD" id="cd03590">
    <property type="entry name" value="CLECT_DC-SIGN_like"/>
    <property type="match status" value="1"/>
</dbReference>
<evidence type="ECO:0000259" key="4">
    <source>
        <dbReference type="PROSITE" id="PS50041"/>
    </source>
</evidence>
<dbReference type="SUPFAM" id="SSF56436">
    <property type="entry name" value="C-type lectin-like"/>
    <property type="match status" value="1"/>
</dbReference>
<dbReference type="SMART" id="SM00034">
    <property type="entry name" value="CLECT"/>
    <property type="match status" value="1"/>
</dbReference>
<dbReference type="GeneTree" id="ENSGT01030000234575"/>
<reference evidence="5" key="2">
    <citation type="submission" date="2025-09" db="UniProtKB">
        <authorList>
            <consortium name="Ensembl"/>
        </authorList>
    </citation>
    <scope>IDENTIFICATION</scope>
</reference>
<dbReference type="PROSITE" id="PS50041">
    <property type="entry name" value="C_TYPE_LECTIN_2"/>
    <property type="match status" value="1"/>
</dbReference>
<dbReference type="Ensembl" id="ENSHCOT00000011354.1">
    <property type="protein sequence ID" value="ENSHCOP00000018401.1"/>
    <property type="gene ID" value="ENSHCOG00000002920.1"/>
</dbReference>
<name>A0A3Q2YJP3_HIPCM</name>
<keyword evidence="1" id="KW-0430">Lectin</keyword>
<dbReference type="OrthoDB" id="2142683at2759"/>
<dbReference type="GeneID" id="109513223"/>
<accession>A0A3Q2YJP3</accession>
<dbReference type="GO" id="GO:0030246">
    <property type="term" value="F:carbohydrate binding"/>
    <property type="evidence" value="ECO:0007669"/>
    <property type="project" value="UniProtKB-KW"/>
</dbReference>
<reference evidence="5" key="1">
    <citation type="submission" date="2025-08" db="UniProtKB">
        <authorList>
            <consortium name="Ensembl"/>
        </authorList>
    </citation>
    <scope>IDENTIFICATION</scope>
</reference>
<dbReference type="Proteomes" id="UP000264820">
    <property type="component" value="Unplaced"/>
</dbReference>
<dbReference type="InterPro" id="IPR033989">
    <property type="entry name" value="CD209-like_CTLD"/>
</dbReference>